<sequence>MSSHILQVYGICLCTAILTFLFSSTLVRVFTPGRPIRRSTVAAIRRLLGPPNPAIQGLLRTRAAANTRLQDAFHLTNTFVSSSTTVHSDFLKQSSDLLRASRKDWRGFADVADQAVQLSLTNTPFHTFIRSVVLRTVIVGLLDPSTDITYLDAFDIDAAAELMSDLWVRSKQPQPIPQELLEKLNNHLRRLVPDEEKYPYPLDWVIPAWETLWRVVAVTVAYVDQDVEARDAFRSLVDKPTMATFRERRGASSPSAQDYIDEGLRLHPPVKRITRHISRQALLTRFLPRSLAAYISRQTVVEVADIESAQRDSTLWGPRPANVYDPRRFVDAPGLAGNILAFGYGPLQCKAAKEAPMAAALIVGAILSRVKVVHGERVGGREAGSWRGWSVQRMDGDAT</sequence>
<gene>
    <name evidence="2" type="ORF">FB45DRAFT_940928</name>
</gene>
<reference evidence="2" key="1">
    <citation type="submission" date="2023-03" db="EMBL/GenBank/DDBJ databases">
        <title>Massive genome expansion in bonnet fungi (Mycena s.s.) driven by repeated elements and novel gene families across ecological guilds.</title>
        <authorList>
            <consortium name="Lawrence Berkeley National Laboratory"/>
            <person name="Harder C.B."/>
            <person name="Miyauchi S."/>
            <person name="Viragh M."/>
            <person name="Kuo A."/>
            <person name="Thoen E."/>
            <person name="Andreopoulos B."/>
            <person name="Lu D."/>
            <person name="Skrede I."/>
            <person name="Drula E."/>
            <person name="Henrissat B."/>
            <person name="Morin E."/>
            <person name="Kohler A."/>
            <person name="Barry K."/>
            <person name="LaButti K."/>
            <person name="Morin E."/>
            <person name="Salamov A."/>
            <person name="Lipzen A."/>
            <person name="Mereny Z."/>
            <person name="Hegedus B."/>
            <person name="Baldrian P."/>
            <person name="Stursova M."/>
            <person name="Weitz H."/>
            <person name="Taylor A."/>
            <person name="Grigoriev I.V."/>
            <person name="Nagy L.G."/>
            <person name="Martin F."/>
            <person name="Kauserud H."/>
        </authorList>
    </citation>
    <scope>NUCLEOTIDE SEQUENCE</scope>
    <source>
        <strain evidence="2">9284</strain>
    </source>
</reference>
<dbReference type="AlphaFoldDB" id="A0AAD7FA79"/>
<organism evidence="2 3">
    <name type="scientific">Roridomyces roridus</name>
    <dbReference type="NCBI Taxonomy" id="1738132"/>
    <lineage>
        <taxon>Eukaryota</taxon>
        <taxon>Fungi</taxon>
        <taxon>Dikarya</taxon>
        <taxon>Basidiomycota</taxon>
        <taxon>Agaricomycotina</taxon>
        <taxon>Agaricomycetes</taxon>
        <taxon>Agaricomycetidae</taxon>
        <taxon>Agaricales</taxon>
        <taxon>Marasmiineae</taxon>
        <taxon>Mycenaceae</taxon>
        <taxon>Roridomyces</taxon>
    </lineage>
</organism>
<evidence type="ECO:0000256" key="1">
    <source>
        <dbReference type="SAM" id="Phobius"/>
    </source>
</evidence>
<keyword evidence="1" id="KW-1133">Transmembrane helix</keyword>
<dbReference type="InterPro" id="IPR036396">
    <property type="entry name" value="Cyt_P450_sf"/>
</dbReference>
<feature type="transmembrane region" description="Helical" evidence="1">
    <location>
        <begin position="6"/>
        <end position="30"/>
    </location>
</feature>
<protein>
    <recommendedName>
        <fullName evidence="4">Cytochrome P450</fullName>
    </recommendedName>
</protein>
<dbReference type="GO" id="GO:0016705">
    <property type="term" value="F:oxidoreductase activity, acting on paired donors, with incorporation or reduction of molecular oxygen"/>
    <property type="evidence" value="ECO:0007669"/>
    <property type="project" value="InterPro"/>
</dbReference>
<dbReference type="GO" id="GO:0005506">
    <property type="term" value="F:iron ion binding"/>
    <property type="evidence" value="ECO:0007669"/>
    <property type="project" value="InterPro"/>
</dbReference>
<proteinExistence type="predicted"/>
<keyword evidence="1" id="KW-0812">Transmembrane</keyword>
<keyword evidence="3" id="KW-1185">Reference proteome</keyword>
<dbReference type="Gene3D" id="1.10.630.10">
    <property type="entry name" value="Cytochrome P450"/>
    <property type="match status" value="1"/>
</dbReference>
<dbReference type="InterPro" id="IPR001128">
    <property type="entry name" value="Cyt_P450"/>
</dbReference>
<evidence type="ECO:0000313" key="2">
    <source>
        <dbReference type="EMBL" id="KAJ7611759.1"/>
    </source>
</evidence>
<dbReference type="GO" id="GO:0004497">
    <property type="term" value="F:monooxygenase activity"/>
    <property type="evidence" value="ECO:0007669"/>
    <property type="project" value="InterPro"/>
</dbReference>
<evidence type="ECO:0000313" key="3">
    <source>
        <dbReference type="Proteomes" id="UP001221142"/>
    </source>
</evidence>
<dbReference type="SUPFAM" id="SSF48264">
    <property type="entry name" value="Cytochrome P450"/>
    <property type="match status" value="1"/>
</dbReference>
<name>A0AAD7FA79_9AGAR</name>
<dbReference type="Proteomes" id="UP001221142">
    <property type="component" value="Unassembled WGS sequence"/>
</dbReference>
<comment type="caution">
    <text evidence="2">The sequence shown here is derived from an EMBL/GenBank/DDBJ whole genome shotgun (WGS) entry which is preliminary data.</text>
</comment>
<evidence type="ECO:0008006" key="4">
    <source>
        <dbReference type="Google" id="ProtNLM"/>
    </source>
</evidence>
<dbReference type="GO" id="GO:0020037">
    <property type="term" value="F:heme binding"/>
    <property type="evidence" value="ECO:0007669"/>
    <property type="project" value="InterPro"/>
</dbReference>
<keyword evidence="1" id="KW-0472">Membrane</keyword>
<dbReference type="EMBL" id="JARKIF010000032">
    <property type="protein sequence ID" value="KAJ7611759.1"/>
    <property type="molecule type" value="Genomic_DNA"/>
</dbReference>
<dbReference type="Pfam" id="PF00067">
    <property type="entry name" value="p450"/>
    <property type="match status" value="1"/>
</dbReference>
<accession>A0AAD7FA79</accession>